<dbReference type="PANTHER" id="PTHR10459">
    <property type="entry name" value="DNA LIGASE"/>
    <property type="match status" value="1"/>
</dbReference>
<keyword evidence="16 22" id="KW-0472">Membrane</keyword>
<dbReference type="Gene3D" id="3.90.228.10">
    <property type="match status" value="1"/>
</dbReference>
<dbReference type="GO" id="GO:0003677">
    <property type="term" value="F:DNA binding"/>
    <property type="evidence" value="ECO:0007669"/>
    <property type="project" value="UniProtKB-KW"/>
</dbReference>
<proteinExistence type="inferred from homology"/>
<dbReference type="NCBIfam" id="NF038013">
    <property type="entry name" value="AceTr_1"/>
    <property type="match status" value="1"/>
</dbReference>
<dbReference type="EC" id="2.4.2.-" evidence="20"/>
<sequence length="870" mass="95035">MATKDHPHRDSTFVDTTPSPYQSYTITSEQLDQILNRLAPPKPILPRTGLGNPGPLGLGAFALTTFTLSCFNAGVFIEKELEGVVLPLALFYGGLAQFAAGMWEYKVENTFGATAFSSYGAFWMSFAAYVYLIVPTLTPAIANHATGLFLFAWTIFTLYMWVASFRVSVSVFAVFTGLFPTFLLLTIGALANSPVTTRVGGWFGLATAAAAWYGSAAVVINSTFGRGVMPVGAYSRVAAGVADRIDVGRRVLKGLKAALVERLTQALNGGDVEMEDADAPEPEPVPESAPDVRRSGRTRKAAVEEAPPVIKAPAPKRAKKTPQPPKDDNEEAVAADSKTATKRGKKRKAEEPKEEDDEDAEEAPSHIAKKMATETTKPKGTPKIDPLCSLPGTTAEAANVHVEGDGIYDVMLNQVNIGNNNNKFYVIQLITHPYAFVVFTRWGRVGENGQQAQTTFGSIDEAKNEFAKKFKAKSGNTWSSDIRESFEPKSGKYTLLEMSYEDDDGTPEAAAKEAENTLPCSLDKPTASLLSLIFDDNTFKQQMKDFNIDTERMPLGKLSRSTIENGRRVLVEIQRVVSGETKGDLKDLSSQFYTWIPHAYGRGTPPPVLKDADTIQKKIDLCNVLADIEIAQSLKKTDAKITADKPKSTPTKRHPLDTNYISLKAKLSHIAPTSAVHKIINTYLEQTRCSNVTLIDAWEVDREGEADRFAAHDDINERKLLWHGTNVAVVAAILATGLRIMPHAGGRVGRGLYFASENAKSASYTSAGPDGTACMFLAEVALGKQHEINNDDPSLRAAPKGFDSVVAKGHTEPDPKKNTTIKLDGNDVVVPQGKAVDQKAWKDSSFWHSEYLVYKESQVRLRYVLRVKLY</sequence>
<keyword evidence="6 22" id="KW-0812">Transmembrane</keyword>
<accession>A0AAD5S7D3</accession>
<feature type="transmembrane region" description="Helical" evidence="22">
    <location>
        <begin position="167"/>
        <end position="190"/>
    </location>
</feature>
<evidence type="ECO:0000313" key="26">
    <source>
        <dbReference type="EMBL" id="KAJ3046886.1"/>
    </source>
</evidence>
<dbReference type="Proteomes" id="UP001212841">
    <property type="component" value="Unassembled WGS sequence"/>
</dbReference>
<dbReference type="GO" id="GO:0016779">
    <property type="term" value="F:nucleotidyltransferase activity"/>
    <property type="evidence" value="ECO:0007669"/>
    <property type="project" value="UniProtKB-KW"/>
</dbReference>
<evidence type="ECO:0000256" key="19">
    <source>
        <dbReference type="ARBA" id="ARBA00033987"/>
    </source>
</evidence>
<evidence type="ECO:0000256" key="1">
    <source>
        <dbReference type="ARBA" id="ARBA00004123"/>
    </source>
</evidence>
<dbReference type="GO" id="GO:0006302">
    <property type="term" value="P:double-strand break repair"/>
    <property type="evidence" value="ECO:0007669"/>
    <property type="project" value="TreeGrafter"/>
</dbReference>
<feature type="domain" description="PARP alpha-helical" evidence="24">
    <location>
        <begin position="519"/>
        <end position="636"/>
    </location>
</feature>
<dbReference type="SUPFAM" id="SSF47587">
    <property type="entry name" value="Domain of poly(ADP-ribose) polymerase"/>
    <property type="match status" value="1"/>
</dbReference>
<dbReference type="CDD" id="cd01437">
    <property type="entry name" value="parp_like"/>
    <property type="match status" value="1"/>
</dbReference>
<feature type="transmembrane region" description="Helical" evidence="22">
    <location>
        <begin position="141"/>
        <end position="161"/>
    </location>
</feature>
<dbReference type="Gene3D" id="1.20.142.10">
    <property type="entry name" value="Poly(ADP-ribose) polymerase, regulatory domain"/>
    <property type="match status" value="1"/>
</dbReference>
<dbReference type="SMART" id="SM00773">
    <property type="entry name" value="WGR"/>
    <property type="match status" value="1"/>
</dbReference>
<dbReference type="PROSITE" id="PS51060">
    <property type="entry name" value="PARP_ALPHA_HD"/>
    <property type="match status" value="1"/>
</dbReference>
<dbReference type="Pfam" id="PF01184">
    <property type="entry name" value="Gpr1_Fun34_YaaH"/>
    <property type="match status" value="1"/>
</dbReference>
<evidence type="ECO:0000256" key="11">
    <source>
        <dbReference type="ARBA" id="ARBA00022771"/>
    </source>
</evidence>
<evidence type="ECO:0000256" key="21">
    <source>
        <dbReference type="SAM" id="MobiDB-lite"/>
    </source>
</evidence>
<evidence type="ECO:0000256" key="18">
    <source>
        <dbReference type="ARBA" id="ARBA00024347"/>
    </source>
</evidence>
<evidence type="ECO:0000256" key="2">
    <source>
        <dbReference type="ARBA" id="ARBA00004141"/>
    </source>
</evidence>
<evidence type="ECO:0000256" key="12">
    <source>
        <dbReference type="ARBA" id="ARBA00022833"/>
    </source>
</evidence>
<evidence type="ECO:0000256" key="4">
    <source>
        <dbReference type="ARBA" id="ARBA00022676"/>
    </source>
</evidence>
<feature type="compositionally biased region" description="Acidic residues" evidence="21">
    <location>
        <begin position="352"/>
        <end position="362"/>
    </location>
</feature>
<dbReference type="PROSITE" id="PS51059">
    <property type="entry name" value="PARP_CATALYTIC"/>
    <property type="match status" value="1"/>
</dbReference>
<keyword evidence="13 22" id="KW-1133">Transmembrane helix</keyword>
<dbReference type="PROSITE" id="PS51977">
    <property type="entry name" value="WGR"/>
    <property type="match status" value="1"/>
</dbReference>
<reference evidence="26" key="1">
    <citation type="submission" date="2020-05" db="EMBL/GenBank/DDBJ databases">
        <title>Phylogenomic resolution of chytrid fungi.</title>
        <authorList>
            <person name="Stajich J.E."/>
            <person name="Amses K."/>
            <person name="Simmons R."/>
            <person name="Seto K."/>
            <person name="Myers J."/>
            <person name="Bonds A."/>
            <person name="Quandt C.A."/>
            <person name="Barry K."/>
            <person name="Liu P."/>
            <person name="Grigoriev I."/>
            <person name="Longcore J.E."/>
            <person name="James T.Y."/>
        </authorList>
    </citation>
    <scope>NUCLEOTIDE SEQUENCE</scope>
    <source>
        <strain evidence="26">JEL0318</strain>
    </source>
</reference>
<dbReference type="GO" id="GO:0005730">
    <property type="term" value="C:nucleolus"/>
    <property type="evidence" value="ECO:0007669"/>
    <property type="project" value="TreeGrafter"/>
</dbReference>
<dbReference type="GO" id="GO:0035861">
    <property type="term" value="C:site of double-strand break"/>
    <property type="evidence" value="ECO:0007669"/>
    <property type="project" value="TreeGrafter"/>
</dbReference>
<name>A0AAD5S7D3_9FUNG</name>
<keyword evidence="4 20" id="KW-0328">Glycosyltransferase</keyword>
<comment type="catalytic activity">
    <reaction evidence="19">
        <text>NAD(+) + (ADP-D-ribosyl)n-acceptor = nicotinamide + (ADP-D-ribosyl)n+1-acceptor + H(+).</text>
        <dbReference type="EC" id="2.4.2.30"/>
    </reaction>
</comment>
<dbReference type="InterPro" id="IPR012317">
    <property type="entry name" value="Poly(ADP-ribose)pol_cat_dom"/>
</dbReference>
<dbReference type="GO" id="GO:0070212">
    <property type="term" value="P:protein poly-ADP-ribosylation"/>
    <property type="evidence" value="ECO:0007669"/>
    <property type="project" value="TreeGrafter"/>
</dbReference>
<keyword evidence="17" id="KW-0539">Nucleus</keyword>
<keyword evidence="14 20" id="KW-0520">NAD</keyword>
<comment type="subcellular location">
    <subcellularLocation>
        <location evidence="2">Membrane</location>
        <topology evidence="2">Multi-pass membrane protein</topology>
    </subcellularLocation>
    <subcellularLocation>
        <location evidence="1">Nucleus</location>
    </subcellularLocation>
</comment>
<dbReference type="InterPro" id="IPR008893">
    <property type="entry name" value="WGR_domain"/>
</dbReference>
<evidence type="ECO:0000256" key="8">
    <source>
        <dbReference type="ARBA" id="ARBA00022723"/>
    </source>
</evidence>
<dbReference type="GO" id="GO:0016020">
    <property type="term" value="C:membrane"/>
    <property type="evidence" value="ECO:0007669"/>
    <property type="project" value="UniProtKB-SubCell"/>
</dbReference>
<keyword evidence="8" id="KW-0479">Metal-binding</keyword>
<dbReference type="Pfam" id="PF02877">
    <property type="entry name" value="PARP_reg"/>
    <property type="match status" value="1"/>
</dbReference>
<feature type="transmembrane region" description="Helical" evidence="22">
    <location>
        <begin position="56"/>
        <end position="77"/>
    </location>
</feature>
<evidence type="ECO:0000256" key="20">
    <source>
        <dbReference type="RuleBase" id="RU362114"/>
    </source>
</evidence>
<feature type="compositionally biased region" description="Acidic residues" evidence="21">
    <location>
        <begin position="272"/>
        <end position="281"/>
    </location>
</feature>
<evidence type="ECO:0000259" key="23">
    <source>
        <dbReference type="PROSITE" id="PS51059"/>
    </source>
</evidence>
<dbReference type="InterPro" id="IPR004102">
    <property type="entry name" value="Poly(ADP-ribose)pol_reg_dom"/>
</dbReference>
<dbReference type="EMBL" id="JADGJD010001072">
    <property type="protein sequence ID" value="KAJ3046886.1"/>
    <property type="molecule type" value="Genomic_DNA"/>
</dbReference>
<gene>
    <name evidence="26" type="primary">PARP3</name>
    <name evidence="26" type="ORF">HK097_000430</name>
</gene>
<dbReference type="InterPro" id="IPR036616">
    <property type="entry name" value="Poly(ADP-ribose)pol_reg_dom_sf"/>
</dbReference>
<dbReference type="InterPro" id="IPR036930">
    <property type="entry name" value="WGR_dom_sf"/>
</dbReference>
<comment type="similarity">
    <text evidence="18">Belongs to the ARTD/PARP family.</text>
</comment>
<dbReference type="GO" id="GO:1990404">
    <property type="term" value="F:NAD+-protein mono-ADP-ribosyltransferase activity"/>
    <property type="evidence" value="ECO:0007669"/>
    <property type="project" value="TreeGrafter"/>
</dbReference>
<evidence type="ECO:0000256" key="9">
    <source>
        <dbReference type="ARBA" id="ARBA00022737"/>
    </source>
</evidence>
<feature type="region of interest" description="Disordered" evidence="21">
    <location>
        <begin position="270"/>
        <end position="385"/>
    </location>
</feature>
<evidence type="ECO:0000259" key="25">
    <source>
        <dbReference type="PROSITE" id="PS51977"/>
    </source>
</evidence>
<keyword evidence="5 20" id="KW-0808">Transferase</keyword>
<feature type="transmembrane region" description="Helical" evidence="22">
    <location>
        <begin position="84"/>
        <end position="103"/>
    </location>
</feature>
<dbReference type="GO" id="GO:0003950">
    <property type="term" value="F:NAD+ poly-ADP-ribosyltransferase activity"/>
    <property type="evidence" value="ECO:0007669"/>
    <property type="project" value="UniProtKB-UniRule"/>
</dbReference>
<dbReference type="InterPro" id="IPR000791">
    <property type="entry name" value="Gpr1/Fun34/SatP-like"/>
</dbReference>
<dbReference type="SUPFAM" id="SSF142921">
    <property type="entry name" value="WGR domain-like"/>
    <property type="match status" value="1"/>
</dbReference>
<feature type="transmembrane region" description="Helical" evidence="22">
    <location>
        <begin position="115"/>
        <end position="134"/>
    </location>
</feature>
<dbReference type="PANTHER" id="PTHR10459:SF66">
    <property type="entry name" value="PROTEIN MONO-ADP-RIBOSYLTRANSFERASE PARP3"/>
    <property type="match status" value="1"/>
</dbReference>
<keyword evidence="7" id="KW-0548">Nucleotidyltransferase</keyword>
<dbReference type="SUPFAM" id="SSF56399">
    <property type="entry name" value="ADP-ribosylation"/>
    <property type="match status" value="1"/>
</dbReference>
<comment type="similarity">
    <text evidence="3">Belongs to the acetate uptake transporter (AceTr) (TC 2.A.96) family.</text>
</comment>
<evidence type="ECO:0000256" key="10">
    <source>
        <dbReference type="ARBA" id="ARBA00022765"/>
    </source>
</evidence>
<feature type="transmembrane region" description="Helical" evidence="22">
    <location>
        <begin position="202"/>
        <end position="220"/>
    </location>
</feature>
<dbReference type="Pfam" id="PF05406">
    <property type="entry name" value="WGR"/>
    <property type="match status" value="1"/>
</dbReference>
<evidence type="ECO:0000256" key="6">
    <source>
        <dbReference type="ARBA" id="ARBA00022692"/>
    </source>
</evidence>
<evidence type="ECO:0000256" key="16">
    <source>
        <dbReference type="ARBA" id="ARBA00023136"/>
    </source>
</evidence>
<keyword evidence="9" id="KW-0677">Repeat</keyword>
<protein>
    <recommendedName>
        <fullName evidence="20">Poly [ADP-ribose] polymerase</fullName>
        <shortName evidence="20">PARP</shortName>
        <ecNumber evidence="20">2.4.2.-</ecNumber>
    </recommendedName>
</protein>
<dbReference type="FunFam" id="1.20.142.10:FF:000002">
    <property type="entry name" value="Poly [ADP-ribose] polymerase"/>
    <property type="match status" value="1"/>
</dbReference>
<keyword evidence="12" id="KW-0862">Zinc</keyword>
<evidence type="ECO:0000313" key="27">
    <source>
        <dbReference type="Proteomes" id="UP001212841"/>
    </source>
</evidence>
<evidence type="ECO:0000256" key="15">
    <source>
        <dbReference type="ARBA" id="ARBA00023125"/>
    </source>
</evidence>
<feature type="domain" description="PARP catalytic" evidence="23">
    <location>
        <begin position="654"/>
        <end position="870"/>
    </location>
</feature>
<keyword evidence="27" id="KW-1185">Reference proteome</keyword>
<dbReference type="Gene3D" id="2.20.140.10">
    <property type="entry name" value="WGR domain"/>
    <property type="match status" value="1"/>
</dbReference>
<dbReference type="Pfam" id="PF00644">
    <property type="entry name" value="PARP"/>
    <property type="match status" value="1"/>
</dbReference>
<dbReference type="FunFam" id="2.20.140.10:FF:000001">
    <property type="entry name" value="Poly [ADP-ribose] polymerase"/>
    <property type="match status" value="1"/>
</dbReference>
<evidence type="ECO:0000256" key="7">
    <source>
        <dbReference type="ARBA" id="ARBA00022695"/>
    </source>
</evidence>
<keyword evidence="11" id="KW-0863">Zinc-finger</keyword>
<evidence type="ECO:0000256" key="13">
    <source>
        <dbReference type="ARBA" id="ARBA00022989"/>
    </source>
</evidence>
<keyword evidence="15" id="KW-0238">DNA-binding</keyword>
<evidence type="ECO:0000256" key="14">
    <source>
        <dbReference type="ARBA" id="ARBA00023027"/>
    </source>
</evidence>
<organism evidence="26 27">
    <name type="scientific">Rhizophlyctis rosea</name>
    <dbReference type="NCBI Taxonomy" id="64517"/>
    <lineage>
        <taxon>Eukaryota</taxon>
        <taxon>Fungi</taxon>
        <taxon>Fungi incertae sedis</taxon>
        <taxon>Chytridiomycota</taxon>
        <taxon>Chytridiomycota incertae sedis</taxon>
        <taxon>Chytridiomycetes</taxon>
        <taxon>Rhizophlyctidales</taxon>
        <taxon>Rhizophlyctidaceae</taxon>
        <taxon>Rhizophlyctis</taxon>
    </lineage>
</organism>
<dbReference type="InterPro" id="IPR050800">
    <property type="entry name" value="ARTD/PARP"/>
</dbReference>
<evidence type="ECO:0000259" key="24">
    <source>
        <dbReference type="PROSITE" id="PS51060"/>
    </source>
</evidence>
<evidence type="ECO:0000256" key="3">
    <source>
        <dbReference type="ARBA" id="ARBA00005587"/>
    </source>
</evidence>
<comment type="caution">
    <text evidence="26">The sequence shown here is derived from an EMBL/GenBank/DDBJ whole genome shotgun (WGS) entry which is preliminary data.</text>
</comment>
<evidence type="ECO:0000256" key="5">
    <source>
        <dbReference type="ARBA" id="ARBA00022679"/>
    </source>
</evidence>
<evidence type="ECO:0000256" key="22">
    <source>
        <dbReference type="SAM" id="Phobius"/>
    </source>
</evidence>
<dbReference type="GO" id="GO:0008270">
    <property type="term" value="F:zinc ion binding"/>
    <property type="evidence" value="ECO:0007669"/>
    <property type="project" value="UniProtKB-KW"/>
</dbReference>
<feature type="domain" description="WGR" evidence="25">
    <location>
        <begin position="399"/>
        <end position="493"/>
    </location>
</feature>
<keyword evidence="10" id="KW-0013">ADP-ribosylation</keyword>
<feature type="compositionally biased region" description="Low complexity" evidence="21">
    <location>
        <begin position="304"/>
        <end position="313"/>
    </location>
</feature>
<dbReference type="AlphaFoldDB" id="A0AAD5S7D3"/>
<evidence type="ECO:0000256" key="17">
    <source>
        <dbReference type="ARBA" id="ARBA00023242"/>
    </source>
</evidence>